<evidence type="ECO:0000256" key="3">
    <source>
        <dbReference type="ARBA" id="ARBA00022525"/>
    </source>
</evidence>
<dbReference type="AlphaFoldDB" id="A0A914WBK0"/>
<keyword evidence="3" id="KW-0964">Secreted</keyword>
<protein>
    <submittedName>
        <fullName evidence="10">Uncharacterized protein</fullName>
    </submittedName>
</protein>
<comment type="similarity">
    <text evidence="2">Belongs to the FARP (FMRFamide related peptide) family.</text>
</comment>
<dbReference type="PANTHER" id="PTHR20986:SF22">
    <property type="entry name" value="FMRFAMIDE-RELATED PEPTIDES"/>
    <property type="match status" value="1"/>
</dbReference>
<evidence type="ECO:0000313" key="9">
    <source>
        <dbReference type="Proteomes" id="UP000887566"/>
    </source>
</evidence>
<dbReference type="PANTHER" id="PTHR20986">
    <property type="entry name" value="FMRFAMIDE-RELATED PEPTIDES"/>
    <property type="match status" value="1"/>
</dbReference>
<evidence type="ECO:0000256" key="1">
    <source>
        <dbReference type="ARBA" id="ARBA00004613"/>
    </source>
</evidence>
<evidence type="ECO:0000256" key="4">
    <source>
        <dbReference type="ARBA" id="ARBA00022685"/>
    </source>
</evidence>
<keyword evidence="6" id="KW-0027">Amidation</keyword>
<evidence type="ECO:0000256" key="5">
    <source>
        <dbReference type="ARBA" id="ARBA00022737"/>
    </source>
</evidence>
<name>A0A914WBK0_9BILA</name>
<keyword evidence="4" id="KW-0165">Cleavage on pair of basic residues</keyword>
<dbReference type="InterPro" id="IPR051041">
    <property type="entry name" value="FMRFamide-related_np"/>
</dbReference>
<reference evidence="10" key="1">
    <citation type="submission" date="2022-11" db="UniProtKB">
        <authorList>
            <consortium name="WormBaseParasite"/>
        </authorList>
    </citation>
    <scope>IDENTIFICATION</scope>
</reference>
<keyword evidence="9" id="KW-1185">Reference proteome</keyword>
<comment type="subcellular location">
    <subcellularLocation>
        <location evidence="1">Secreted</location>
    </subcellularLocation>
</comment>
<feature type="chain" id="PRO_5037781839" evidence="8">
    <location>
        <begin position="19"/>
        <end position="289"/>
    </location>
</feature>
<evidence type="ECO:0000256" key="7">
    <source>
        <dbReference type="ARBA" id="ARBA00023320"/>
    </source>
</evidence>
<evidence type="ECO:0000313" key="10">
    <source>
        <dbReference type="WBParaSite" id="PSAMB.scaffold354size55009.g5388.t1"/>
    </source>
</evidence>
<sequence>MRVVLLQLVLGVTAVAQAQQLYRSQPAKGSDDDKRNFDRDFLHFGKRDDVDFGREFMPFGKRDEFDREFLHFGKKSDFDREFMPFGKKSEAFDREFMPFGKRQEEGEKRARRNEENLWGLIETGPGTASELNIVMPIALWKAAYLTLSFSLPLSLSFSLIPPFPVCSSFRHPTTPLLPFLTDVERRLVSLYNSEPELCRCPELAQHSVMAGIIVASFRWIFLMFICALLTIPSEALPITDMQDNTGLIALVDKQMSFYQSAQDELLARMAELQRKRAENPWERLGPIWG</sequence>
<dbReference type="Proteomes" id="UP000887566">
    <property type="component" value="Unplaced"/>
</dbReference>
<evidence type="ECO:0000256" key="6">
    <source>
        <dbReference type="ARBA" id="ARBA00022815"/>
    </source>
</evidence>
<evidence type="ECO:0000256" key="2">
    <source>
        <dbReference type="ARBA" id="ARBA00006356"/>
    </source>
</evidence>
<proteinExistence type="inferred from homology"/>
<keyword evidence="5" id="KW-0677">Repeat</keyword>
<accession>A0A914WBK0</accession>
<dbReference type="GO" id="GO:0005576">
    <property type="term" value="C:extracellular region"/>
    <property type="evidence" value="ECO:0007669"/>
    <property type="project" value="UniProtKB-SubCell"/>
</dbReference>
<keyword evidence="7" id="KW-0527">Neuropeptide</keyword>
<feature type="signal peptide" evidence="8">
    <location>
        <begin position="1"/>
        <end position="18"/>
    </location>
</feature>
<keyword evidence="8" id="KW-0732">Signal</keyword>
<dbReference type="GO" id="GO:0007218">
    <property type="term" value="P:neuropeptide signaling pathway"/>
    <property type="evidence" value="ECO:0007669"/>
    <property type="project" value="UniProtKB-KW"/>
</dbReference>
<evidence type="ECO:0000256" key="8">
    <source>
        <dbReference type="SAM" id="SignalP"/>
    </source>
</evidence>
<dbReference type="WBParaSite" id="PSAMB.scaffold354size55009.g5388.t1">
    <property type="protein sequence ID" value="PSAMB.scaffold354size55009.g5388.t1"/>
    <property type="gene ID" value="PSAMB.scaffold354size55009.g5388"/>
</dbReference>
<organism evidence="9 10">
    <name type="scientific">Plectus sambesii</name>
    <dbReference type="NCBI Taxonomy" id="2011161"/>
    <lineage>
        <taxon>Eukaryota</taxon>
        <taxon>Metazoa</taxon>
        <taxon>Ecdysozoa</taxon>
        <taxon>Nematoda</taxon>
        <taxon>Chromadorea</taxon>
        <taxon>Plectida</taxon>
        <taxon>Plectina</taxon>
        <taxon>Plectoidea</taxon>
        <taxon>Plectidae</taxon>
        <taxon>Plectus</taxon>
    </lineage>
</organism>